<organism evidence="3 4">
    <name type="scientific">Trematosphaeria pertusa</name>
    <dbReference type="NCBI Taxonomy" id="390896"/>
    <lineage>
        <taxon>Eukaryota</taxon>
        <taxon>Fungi</taxon>
        <taxon>Dikarya</taxon>
        <taxon>Ascomycota</taxon>
        <taxon>Pezizomycotina</taxon>
        <taxon>Dothideomycetes</taxon>
        <taxon>Pleosporomycetidae</taxon>
        <taxon>Pleosporales</taxon>
        <taxon>Massarineae</taxon>
        <taxon>Trematosphaeriaceae</taxon>
        <taxon>Trematosphaeria</taxon>
    </lineage>
</organism>
<dbReference type="GeneID" id="54584801"/>
<protein>
    <recommendedName>
        <fullName evidence="5">BTB domain-containing protein</fullName>
    </recommendedName>
</protein>
<evidence type="ECO:0000256" key="1">
    <source>
        <dbReference type="ARBA" id="ARBA00004370"/>
    </source>
</evidence>
<gene>
    <name evidence="3" type="ORF">BU26DRAFT_538736</name>
</gene>
<evidence type="ECO:0000256" key="2">
    <source>
        <dbReference type="ARBA" id="ARBA00023136"/>
    </source>
</evidence>
<dbReference type="InterPro" id="IPR018000">
    <property type="entry name" value="Neurotransmitter_ion_chnl_CS"/>
</dbReference>
<dbReference type="GO" id="GO:0016020">
    <property type="term" value="C:membrane"/>
    <property type="evidence" value="ECO:0007669"/>
    <property type="project" value="UniProtKB-SubCell"/>
</dbReference>
<proteinExistence type="predicted"/>
<dbReference type="RefSeq" id="XP_033686792.1">
    <property type="nucleotide sequence ID" value="XM_033831471.1"/>
</dbReference>
<dbReference type="PANTHER" id="PTHR38119:SF2">
    <property type="entry name" value="TRANSCRIPTION FACTOR DOMAIN-CONTAINING PROTEIN"/>
    <property type="match status" value="1"/>
</dbReference>
<name>A0A6A6INY1_9PLEO</name>
<dbReference type="PROSITE" id="PS00236">
    <property type="entry name" value="NEUROTR_ION_CHANNEL"/>
    <property type="match status" value="1"/>
</dbReference>
<keyword evidence="4" id="KW-1185">Reference proteome</keyword>
<reference evidence="3" key="1">
    <citation type="journal article" date="2020" name="Stud. Mycol.">
        <title>101 Dothideomycetes genomes: a test case for predicting lifestyles and emergence of pathogens.</title>
        <authorList>
            <person name="Haridas S."/>
            <person name="Albert R."/>
            <person name="Binder M."/>
            <person name="Bloem J."/>
            <person name="Labutti K."/>
            <person name="Salamov A."/>
            <person name="Andreopoulos B."/>
            <person name="Baker S."/>
            <person name="Barry K."/>
            <person name="Bills G."/>
            <person name="Bluhm B."/>
            <person name="Cannon C."/>
            <person name="Castanera R."/>
            <person name="Culley D."/>
            <person name="Daum C."/>
            <person name="Ezra D."/>
            <person name="Gonzalez J."/>
            <person name="Henrissat B."/>
            <person name="Kuo A."/>
            <person name="Liang C."/>
            <person name="Lipzen A."/>
            <person name="Lutzoni F."/>
            <person name="Magnuson J."/>
            <person name="Mondo S."/>
            <person name="Nolan M."/>
            <person name="Ohm R."/>
            <person name="Pangilinan J."/>
            <person name="Park H.-J."/>
            <person name="Ramirez L."/>
            <person name="Alfaro M."/>
            <person name="Sun H."/>
            <person name="Tritt A."/>
            <person name="Yoshinaga Y."/>
            <person name="Zwiers L.-H."/>
            <person name="Turgeon B."/>
            <person name="Goodwin S."/>
            <person name="Spatafora J."/>
            <person name="Crous P."/>
            <person name="Grigoriev I."/>
        </authorList>
    </citation>
    <scope>NUCLEOTIDE SEQUENCE</scope>
    <source>
        <strain evidence="3">CBS 122368</strain>
    </source>
</reference>
<comment type="subcellular location">
    <subcellularLocation>
        <location evidence="1">Membrane</location>
    </subcellularLocation>
</comment>
<dbReference type="PANTHER" id="PTHR38119">
    <property type="entry name" value="BTB DOMAIN-CONTAINING PROTEIN-RELATED"/>
    <property type="match status" value="1"/>
</dbReference>
<accession>A0A6A6INY1</accession>
<dbReference type="AlphaFoldDB" id="A0A6A6INY1"/>
<sequence>MNQAEDVEVVLAHDRRYKFHSGTLARNSTLLADLLIEPYAAKLSNRAKNAGIKIRWMIELKELPSDKHPAGILDLVELTPAGERADGRTGLIVNENGRIPTKIFDHYEAILYAFYNKEMRICDSDMRAALDDVIQIIAIADYLGCTNIISKPVEVALMKHGQSLFRAVQSMPHLWAKMAYDIKSELIFREAMVHLAGNWKRMQAKPAAMLTLKEYPGIGLLAEKCHARLVDKGKTLEQMVMSAYPGRMDKPTDYPPIKREEYAKDILVWMALAFFRHWLGQRIILEKGHQADDSGYELYRSLGSAGEAYMNKPIMNQFHHRFPMTKKAMNVLENHLLEIKENIKQRVDQHGILESYCQLDVHRYPVDYLTCVKVEREDFPWLTQDLPSATPGAGLKRGRRPGGNDIARHNLVAAKRSQEREASFDLDDEVTAASAEGLRRRLVERKLALYKYKALALLAYSQVHVP</sequence>
<evidence type="ECO:0000313" key="4">
    <source>
        <dbReference type="Proteomes" id="UP000800094"/>
    </source>
</evidence>
<dbReference type="Proteomes" id="UP000800094">
    <property type="component" value="Unassembled WGS sequence"/>
</dbReference>
<dbReference type="EMBL" id="ML987192">
    <property type="protein sequence ID" value="KAF2251788.1"/>
    <property type="molecule type" value="Genomic_DNA"/>
</dbReference>
<evidence type="ECO:0008006" key="5">
    <source>
        <dbReference type="Google" id="ProtNLM"/>
    </source>
</evidence>
<keyword evidence="2" id="KW-0472">Membrane</keyword>
<dbReference type="OrthoDB" id="2129688at2759"/>
<evidence type="ECO:0000313" key="3">
    <source>
        <dbReference type="EMBL" id="KAF2251788.1"/>
    </source>
</evidence>